<gene>
    <name evidence="2" type="ORF">M5K25_012263</name>
</gene>
<protein>
    <submittedName>
        <fullName evidence="2">Uncharacterized protein</fullName>
    </submittedName>
</protein>
<evidence type="ECO:0000256" key="1">
    <source>
        <dbReference type="SAM" id="MobiDB-lite"/>
    </source>
</evidence>
<sequence length="196" mass="21143">MATSAASQMEEQQDPEDANSASIPSSLKFLVANLKNLVPTQLSSDNHSLRKSQIIKLLRANGFIKFLETSAPSPSANKSSSASPVIFQICSKKGHSATDCWHRANLQYVPQQRNPPKALAATSELPTNSSWYLDSGASSHITNSLDRMSLSNSYQGSDAITIDDGRSVPIAHSGEGILPTPHRHEDSTNAAQWTMP</sequence>
<feature type="region of interest" description="Disordered" evidence="1">
    <location>
        <begin position="1"/>
        <end position="22"/>
    </location>
</feature>
<dbReference type="Proteomes" id="UP001552299">
    <property type="component" value="Unassembled WGS sequence"/>
</dbReference>
<proteinExistence type="predicted"/>
<organism evidence="2 3">
    <name type="scientific">Dendrobium thyrsiflorum</name>
    <name type="common">Pinecone-like raceme dendrobium</name>
    <name type="synonym">Orchid</name>
    <dbReference type="NCBI Taxonomy" id="117978"/>
    <lineage>
        <taxon>Eukaryota</taxon>
        <taxon>Viridiplantae</taxon>
        <taxon>Streptophyta</taxon>
        <taxon>Embryophyta</taxon>
        <taxon>Tracheophyta</taxon>
        <taxon>Spermatophyta</taxon>
        <taxon>Magnoliopsida</taxon>
        <taxon>Liliopsida</taxon>
        <taxon>Asparagales</taxon>
        <taxon>Orchidaceae</taxon>
        <taxon>Epidendroideae</taxon>
        <taxon>Malaxideae</taxon>
        <taxon>Dendrobiinae</taxon>
        <taxon>Dendrobium</taxon>
    </lineage>
</organism>
<keyword evidence="3" id="KW-1185">Reference proteome</keyword>
<evidence type="ECO:0000313" key="3">
    <source>
        <dbReference type="Proteomes" id="UP001552299"/>
    </source>
</evidence>
<evidence type="ECO:0000313" key="2">
    <source>
        <dbReference type="EMBL" id="KAL0917215.1"/>
    </source>
</evidence>
<comment type="caution">
    <text evidence="2">The sequence shown here is derived from an EMBL/GenBank/DDBJ whole genome shotgun (WGS) entry which is preliminary data.</text>
</comment>
<feature type="compositionally biased region" description="Polar residues" evidence="1">
    <location>
        <begin position="1"/>
        <end position="10"/>
    </location>
</feature>
<feature type="region of interest" description="Disordered" evidence="1">
    <location>
        <begin position="166"/>
        <end position="196"/>
    </location>
</feature>
<name>A0ABD0UWR4_DENTH</name>
<dbReference type="AlphaFoldDB" id="A0ABD0UWR4"/>
<accession>A0ABD0UWR4</accession>
<dbReference type="EMBL" id="JANQDX010000010">
    <property type="protein sequence ID" value="KAL0917215.1"/>
    <property type="molecule type" value="Genomic_DNA"/>
</dbReference>
<reference evidence="2 3" key="1">
    <citation type="journal article" date="2024" name="Plant Biotechnol. J.">
        <title>Dendrobium thyrsiflorum genome and its molecular insights into genes involved in important horticultural traits.</title>
        <authorList>
            <person name="Chen B."/>
            <person name="Wang J.Y."/>
            <person name="Zheng P.J."/>
            <person name="Li K.L."/>
            <person name="Liang Y.M."/>
            <person name="Chen X.F."/>
            <person name="Zhang C."/>
            <person name="Zhao X."/>
            <person name="He X."/>
            <person name="Zhang G.Q."/>
            <person name="Liu Z.J."/>
            <person name="Xu Q."/>
        </authorList>
    </citation>
    <scope>NUCLEOTIDE SEQUENCE [LARGE SCALE GENOMIC DNA]</scope>
    <source>
        <strain evidence="2">GZMU011</strain>
    </source>
</reference>